<feature type="domain" description="PAC" evidence="2">
    <location>
        <begin position="251"/>
        <end position="303"/>
    </location>
</feature>
<dbReference type="PANTHER" id="PTHR44757">
    <property type="entry name" value="DIGUANYLATE CYCLASE DGCP"/>
    <property type="match status" value="1"/>
</dbReference>
<feature type="domain" description="PAS" evidence="1">
    <location>
        <begin position="343"/>
        <end position="396"/>
    </location>
</feature>
<proteinExistence type="predicted"/>
<dbReference type="InterPro" id="IPR013655">
    <property type="entry name" value="PAS_fold_3"/>
</dbReference>
<organism evidence="4 5">
    <name type="scientific">Pseudomonas gingeri</name>
    <dbReference type="NCBI Taxonomy" id="117681"/>
    <lineage>
        <taxon>Bacteria</taxon>
        <taxon>Pseudomonadati</taxon>
        <taxon>Pseudomonadota</taxon>
        <taxon>Gammaproteobacteria</taxon>
        <taxon>Pseudomonadales</taxon>
        <taxon>Pseudomonadaceae</taxon>
        <taxon>Pseudomonas</taxon>
    </lineage>
</organism>
<feature type="domain" description="GGDEF" evidence="3">
    <location>
        <begin position="503"/>
        <end position="638"/>
    </location>
</feature>
<dbReference type="PROSITE" id="PS50887">
    <property type="entry name" value="GGDEF"/>
    <property type="match status" value="1"/>
</dbReference>
<evidence type="ECO:0000259" key="3">
    <source>
        <dbReference type="PROSITE" id="PS50887"/>
    </source>
</evidence>
<dbReference type="PANTHER" id="PTHR44757:SF2">
    <property type="entry name" value="BIOFILM ARCHITECTURE MAINTENANCE PROTEIN MBAA"/>
    <property type="match status" value="1"/>
</dbReference>
<comment type="caution">
    <text evidence="4">The sequence shown here is derived from an EMBL/GenBank/DDBJ whole genome shotgun (WGS) entry which is preliminary data.</text>
</comment>
<dbReference type="NCBIfam" id="TIGR00229">
    <property type="entry name" value="sensory_box"/>
    <property type="match status" value="2"/>
</dbReference>
<dbReference type="InterPro" id="IPR013767">
    <property type="entry name" value="PAS_fold"/>
</dbReference>
<dbReference type="SUPFAM" id="SSF55073">
    <property type="entry name" value="Nucleotide cyclase"/>
    <property type="match status" value="1"/>
</dbReference>
<dbReference type="InterPro" id="IPR043128">
    <property type="entry name" value="Rev_trsase/Diguanyl_cyclase"/>
</dbReference>
<dbReference type="SMART" id="SM00091">
    <property type="entry name" value="PAS"/>
    <property type="match status" value="2"/>
</dbReference>
<dbReference type="Gene3D" id="3.30.450.40">
    <property type="match status" value="1"/>
</dbReference>
<dbReference type="GO" id="GO:0006355">
    <property type="term" value="P:regulation of DNA-templated transcription"/>
    <property type="evidence" value="ECO:0007669"/>
    <property type="project" value="InterPro"/>
</dbReference>
<dbReference type="SUPFAM" id="SSF55781">
    <property type="entry name" value="GAF domain-like"/>
    <property type="match status" value="1"/>
</dbReference>
<evidence type="ECO:0000259" key="1">
    <source>
        <dbReference type="PROSITE" id="PS50112"/>
    </source>
</evidence>
<dbReference type="Pfam" id="PF08447">
    <property type="entry name" value="PAS_3"/>
    <property type="match status" value="1"/>
</dbReference>
<dbReference type="SMART" id="SM00086">
    <property type="entry name" value="PAC"/>
    <property type="match status" value="2"/>
</dbReference>
<dbReference type="SMART" id="SM00065">
    <property type="entry name" value="GAF"/>
    <property type="match status" value="1"/>
</dbReference>
<dbReference type="Pfam" id="PF01590">
    <property type="entry name" value="GAF"/>
    <property type="match status" value="1"/>
</dbReference>
<evidence type="ECO:0000313" key="4">
    <source>
        <dbReference type="EMBL" id="NWB46427.1"/>
    </source>
</evidence>
<dbReference type="Gene3D" id="3.30.450.20">
    <property type="entry name" value="PAS domain"/>
    <property type="match status" value="2"/>
</dbReference>
<dbReference type="EMBL" id="JACAPU010000011">
    <property type="protein sequence ID" value="NWB46427.1"/>
    <property type="molecule type" value="Genomic_DNA"/>
</dbReference>
<dbReference type="Gene3D" id="3.30.70.270">
    <property type="match status" value="1"/>
</dbReference>
<dbReference type="InterPro" id="IPR000160">
    <property type="entry name" value="GGDEF_dom"/>
</dbReference>
<dbReference type="Pfam" id="PF00990">
    <property type="entry name" value="GGDEF"/>
    <property type="match status" value="1"/>
</dbReference>
<name>A0A7Y7WBP6_9PSED</name>
<dbReference type="NCBIfam" id="TIGR00254">
    <property type="entry name" value="GGDEF"/>
    <property type="match status" value="1"/>
</dbReference>
<dbReference type="PROSITE" id="PS50113">
    <property type="entry name" value="PAC"/>
    <property type="match status" value="2"/>
</dbReference>
<dbReference type="AlphaFoldDB" id="A0A7Y7WBP6"/>
<feature type="domain" description="PAS" evidence="1">
    <location>
        <begin position="177"/>
        <end position="247"/>
    </location>
</feature>
<dbReference type="CDD" id="cd01949">
    <property type="entry name" value="GGDEF"/>
    <property type="match status" value="1"/>
</dbReference>
<dbReference type="SMART" id="SM00267">
    <property type="entry name" value="GGDEF"/>
    <property type="match status" value="1"/>
</dbReference>
<dbReference type="SUPFAM" id="SSF55785">
    <property type="entry name" value="PYP-like sensor domain (PAS domain)"/>
    <property type="match status" value="2"/>
</dbReference>
<dbReference type="PROSITE" id="PS50112">
    <property type="entry name" value="PAS"/>
    <property type="match status" value="2"/>
</dbReference>
<sequence length="638" mass="71456">MLPHTEAGRLKLLHALEVLDTAAEPVFDRLTRLLSTTLGMPIALISLIDSDRQWFKSRVGLDVRQTPRDISFCTIAIEQEHTMVVQDALNDPRFSSNPLVTSTPHIRFYAGAPIRSIEGYALGTLCAIDSKARVFTDEARQILEDFAGLVSREFQMREAALLSRSHITHSAAAFAASEARLKTAFALAPTGIAAVAGNGRFLSLNSAFCSIVGYEADELMTLSFQDITHPDDLDSDLNLLRQLTHGEIDRYQLEKRYRHKDGTSVWVDLHVAKLLSVNGDLEYYIATVQNIQRRKETEASLQALRHGLEQRVEERTAELMRANEMLSHTMLQRLQADRELRQREAELSAVLEHASDAYVSIDESGAIRAWNRMAETTFGWSRDEALGQSFEKLVIPATMREAHLAGWRRYRSAGDDEALRQRLEISALRRDGTAFSVEVRISPVEIDGHRFFSVFLHDITERKAMAERREKEALTDTLTGLPNRRSLLEYLPNAMARARRTGVPLGVLFLDLDGFKAVNDTFGHEIGDLLLQIVAERLKTCLRETDAVFRLAGDEFTAVVEGQFGGTQDAEQLAKKLIQLINEPVLIGAATVQVGVSIGIAVFRRDDPRTATQLLREADSRMYEAKQAGKGRFASQQR</sequence>
<dbReference type="InterPro" id="IPR035965">
    <property type="entry name" value="PAS-like_dom_sf"/>
</dbReference>
<dbReference type="InterPro" id="IPR029016">
    <property type="entry name" value="GAF-like_dom_sf"/>
</dbReference>
<dbReference type="Pfam" id="PF00989">
    <property type="entry name" value="PAS"/>
    <property type="match status" value="1"/>
</dbReference>
<dbReference type="InterPro" id="IPR000014">
    <property type="entry name" value="PAS"/>
</dbReference>
<feature type="domain" description="PAC" evidence="2">
    <location>
        <begin position="421"/>
        <end position="471"/>
    </location>
</feature>
<dbReference type="CDD" id="cd00130">
    <property type="entry name" value="PAS"/>
    <property type="match status" value="2"/>
</dbReference>
<dbReference type="InterPro" id="IPR001610">
    <property type="entry name" value="PAC"/>
</dbReference>
<gene>
    <name evidence="4" type="ORF">HX829_07970</name>
</gene>
<dbReference type="InterPro" id="IPR029787">
    <property type="entry name" value="Nucleotide_cyclase"/>
</dbReference>
<evidence type="ECO:0000313" key="5">
    <source>
        <dbReference type="Proteomes" id="UP000582981"/>
    </source>
</evidence>
<accession>A0A7Y7WBP6</accession>
<protein>
    <submittedName>
        <fullName evidence="4">PAS domain S-box protein</fullName>
    </submittedName>
</protein>
<dbReference type="Proteomes" id="UP000582981">
    <property type="component" value="Unassembled WGS sequence"/>
</dbReference>
<dbReference type="InterPro" id="IPR003018">
    <property type="entry name" value="GAF"/>
</dbReference>
<evidence type="ECO:0000259" key="2">
    <source>
        <dbReference type="PROSITE" id="PS50113"/>
    </source>
</evidence>
<dbReference type="InterPro" id="IPR000700">
    <property type="entry name" value="PAS-assoc_C"/>
</dbReference>
<reference evidence="4 5" key="1">
    <citation type="submission" date="2020-04" db="EMBL/GenBank/DDBJ databases">
        <title>Molecular characterization of pseudomonads from Agaricus bisporus reveal novel blotch 2 pathogens in Western Europe.</title>
        <authorList>
            <person name="Taparia T."/>
            <person name="Krijger M."/>
            <person name="Haynes E."/>
            <person name="Elpinstone J.G."/>
            <person name="Noble R."/>
            <person name="Van Der Wolf J."/>
        </authorList>
    </citation>
    <scope>NUCLEOTIDE SEQUENCE [LARGE SCALE GENOMIC DNA]</scope>
    <source>
        <strain evidence="4 5">F1001</strain>
    </source>
</reference>
<dbReference type="InterPro" id="IPR052155">
    <property type="entry name" value="Biofilm_reg_signaling"/>
</dbReference>